<feature type="region of interest" description="Disordered" evidence="1">
    <location>
        <begin position="1"/>
        <end position="88"/>
    </location>
</feature>
<accession>A0A371CUN6</accession>
<evidence type="ECO:0000313" key="2">
    <source>
        <dbReference type="EMBL" id="RDX43982.1"/>
    </source>
</evidence>
<gene>
    <name evidence="2" type="ORF">OH76DRAFT_1119083</name>
</gene>
<dbReference type="EMBL" id="KZ857456">
    <property type="protein sequence ID" value="RDX43982.1"/>
    <property type="molecule type" value="Genomic_DNA"/>
</dbReference>
<reference evidence="2 3" key="1">
    <citation type="journal article" date="2018" name="Biotechnol. Biofuels">
        <title>Integrative visual omics of the white-rot fungus Polyporus brumalis exposes the biotechnological potential of its oxidative enzymes for delignifying raw plant biomass.</title>
        <authorList>
            <person name="Miyauchi S."/>
            <person name="Rancon A."/>
            <person name="Drula E."/>
            <person name="Hage H."/>
            <person name="Chaduli D."/>
            <person name="Favel A."/>
            <person name="Grisel S."/>
            <person name="Henrissat B."/>
            <person name="Herpoel-Gimbert I."/>
            <person name="Ruiz-Duenas F.J."/>
            <person name="Chevret D."/>
            <person name="Hainaut M."/>
            <person name="Lin J."/>
            <person name="Wang M."/>
            <person name="Pangilinan J."/>
            <person name="Lipzen A."/>
            <person name="Lesage-Meessen L."/>
            <person name="Navarro D."/>
            <person name="Riley R."/>
            <person name="Grigoriev I.V."/>
            <person name="Zhou S."/>
            <person name="Raouche S."/>
            <person name="Rosso M.N."/>
        </authorList>
    </citation>
    <scope>NUCLEOTIDE SEQUENCE [LARGE SCALE GENOMIC DNA]</scope>
    <source>
        <strain evidence="2 3">BRFM 1820</strain>
    </source>
</reference>
<evidence type="ECO:0000256" key="1">
    <source>
        <dbReference type="SAM" id="MobiDB-lite"/>
    </source>
</evidence>
<protein>
    <submittedName>
        <fullName evidence="2">Uncharacterized protein</fullName>
    </submittedName>
</protein>
<evidence type="ECO:0000313" key="3">
    <source>
        <dbReference type="Proteomes" id="UP000256964"/>
    </source>
</evidence>
<organism evidence="2 3">
    <name type="scientific">Lentinus brumalis</name>
    <dbReference type="NCBI Taxonomy" id="2498619"/>
    <lineage>
        <taxon>Eukaryota</taxon>
        <taxon>Fungi</taxon>
        <taxon>Dikarya</taxon>
        <taxon>Basidiomycota</taxon>
        <taxon>Agaricomycotina</taxon>
        <taxon>Agaricomycetes</taxon>
        <taxon>Polyporales</taxon>
        <taxon>Polyporaceae</taxon>
        <taxon>Lentinus</taxon>
    </lineage>
</organism>
<dbReference type="Proteomes" id="UP000256964">
    <property type="component" value="Unassembled WGS sequence"/>
</dbReference>
<proteinExistence type="predicted"/>
<name>A0A371CUN6_9APHY</name>
<keyword evidence="3" id="KW-1185">Reference proteome</keyword>
<dbReference type="AlphaFoldDB" id="A0A371CUN6"/>
<sequence>MRLTSVPSDAGSGPVRSFDPFWSGPGPGPRPDQSNFSGPGPDQAPTRTGLRPRSSPGPDRSRTDGQSEPVPDWSRPVSVPEFYGTSQY</sequence>